<reference evidence="1" key="1">
    <citation type="journal article" date="2020" name="Fungal Divers.">
        <title>Resolving the Mortierellaceae phylogeny through synthesis of multi-gene phylogenetics and phylogenomics.</title>
        <authorList>
            <person name="Vandepol N."/>
            <person name="Liber J."/>
            <person name="Desiro A."/>
            <person name="Na H."/>
            <person name="Kennedy M."/>
            <person name="Barry K."/>
            <person name="Grigoriev I.V."/>
            <person name="Miller A.N."/>
            <person name="O'Donnell K."/>
            <person name="Stajich J.E."/>
            <person name="Bonito G."/>
        </authorList>
    </citation>
    <scope>NUCLEOTIDE SEQUENCE</scope>
    <source>
        <strain evidence="1">MES-2147</strain>
    </source>
</reference>
<dbReference type="EMBL" id="JAAAHW010010740">
    <property type="protein sequence ID" value="KAF9923193.1"/>
    <property type="molecule type" value="Genomic_DNA"/>
</dbReference>
<dbReference type="Proteomes" id="UP000749646">
    <property type="component" value="Unassembled WGS sequence"/>
</dbReference>
<accession>A0A9P6LRX1</accession>
<keyword evidence="2" id="KW-1185">Reference proteome</keyword>
<evidence type="ECO:0000313" key="2">
    <source>
        <dbReference type="Proteomes" id="UP000749646"/>
    </source>
</evidence>
<dbReference type="OrthoDB" id="381190at2759"/>
<comment type="caution">
    <text evidence="1">The sequence shown here is derived from an EMBL/GenBank/DDBJ whole genome shotgun (WGS) entry which is preliminary data.</text>
</comment>
<feature type="non-terminal residue" evidence="1">
    <location>
        <position position="1"/>
    </location>
</feature>
<gene>
    <name evidence="1" type="ORF">BGZ65_009054</name>
</gene>
<proteinExistence type="predicted"/>
<protein>
    <submittedName>
        <fullName evidence="1">Uncharacterized protein</fullName>
    </submittedName>
</protein>
<dbReference type="AlphaFoldDB" id="A0A9P6LRX1"/>
<evidence type="ECO:0000313" key="1">
    <source>
        <dbReference type="EMBL" id="KAF9923193.1"/>
    </source>
</evidence>
<sequence length="108" mass="12542">MITWSNVLEDRKLMIQRFKDDSTYSTEQETAISRHRIRNLVRMSSAARNQGNFHVAKTCITSMEQLKADSNIVYNSELKLDLAKAMVEMNHNRKADILVKALSKFEEH</sequence>
<organism evidence="1 2">
    <name type="scientific">Modicella reniformis</name>
    <dbReference type="NCBI Taxonomy" id="1440133"/>
    <lineage>
        <taxon>Eukaryota</taxon>
        <taxon>Fungi</taxon>
        <taxon>Fungi incertae sedis</taxon>
        <taxon>Mucoromycota</taxon>
        <taxon>Mortierellomycotina</taxon>
        <taxon>Mortierellomycetes</taxon>
        <taxon>Mortierellales</taxon>
        <taxon>Mortierellaceae</taxon>
        <taxon>Modicella</taxon>
    </lineage>
</organism>
<name>A0A9P6LRX1_9FUNG</name>